<dbReference type="PATRIC" id="fig|1423735.3.peg.1774"/>
<dbReference type="EMBL" id="AZFX01000058">
    <property type="protein sequence ID" value="KRM09205.1"/>
    <property type="molecule type" value="Genomic_DNA"/>
</dbReference>
<name>A0A0R1VUZ1_9LACO</name>
<evidence type="ECO:0000256" key="3">
    <source>
        <dbReference type="ARBA" id="ARBA00023163"/>
    </source>
</evidence>
<comment type="caution">
    <text evidence="6">The sequence shown here is derived from an EMBL/GenBank/DDBJ whole genome shotgun (WGS) entry which is preliminary data.</text>
</comment>
<dbReference type="PROSITE" id="PS50042">
    <property type="entry name" value="CNMP_BINDING_3"/>
    <property type="match status" value="1"/>
</dbReference>
<dbReference type="Proteomes" id="UP000051315">
    <property type="component" value="Unassembled WGS sequence"/>
</dbReference>
<sequence length="238" mass="26862">MSFIFGEVKVMDEHSAIECVRSAPIFVGLDDETIRQLTAISTHQEKIMAGTTIYRAGSAVDRLLVVDRGRIKVYRLDANGQEQILYFLDAHAVDSESALFTDVIHHNFAETVEDSLVCSIRQSDFEQLVEQTPSLAVRMMRSFGKRLTDLENRNARYGTLMARDRLLQYLEETAGQLSQRQFKLPLSKRDLANWLSITPETLSRQFSKLISEGIITMSGREITLSNLPASFPDQGGTR</sequence>
<dbReference type="InterPro" id="IPR014710">
    <property type="entry name" value="RmlC-like_jellyroll"/>
</dbReference>
<dbReference type="SUPFAM" id="SSF51206">
    <property type="entry name" value="cAMP-binding domain-like"/>
    <property type="match status" value="1"/>
</dbReference>
<dbReference type="PANTHER" id="PTHR24567:SF26">
    <property type="entry name" value="REGULATORY PROTEIN YEIL"/>
    <property type="match status" value="1"/>
</dbReference>
<keyword evidence="1" id="KW-0805">Transcription regulation</keyword>
<dbReference type="SMART" id="SM00100">
    <property type="entry name" value="cNMP"/>
    <property type="match status" value="1"/>
</dbReference>
<dbReference type="Gene3D" id="2.60.120.10">
    <property type="entry name" value="Jelly Rolls"/>
    <property type="match status" value="1"/>
</dbReference>
<gene>
    <name evidence="6" type="ORF">FC15_GL001706</name>
</gene>
<dbReference type="GO" id="GO:0003700">
    <property type="term" value="F:DNA-binding transcription factor activity"/>
    <property type="evidence" value="ECO:0007669"/>
    <property type="project" value="TreeGrafter"/>
</dbReference>
<evidence type="ECO:0000313" key="6">
    <source>
        <dbReference type="EMBL" id="KRM09205.1"/>
    </source>
</evidence>
<dbReference type="Gene3D" id="1.10.10.10">
    <property type="entry name" value="Winged helix-like DNA-binding domain superfamily/Winged helix DNA-binding domain"/>
    <property type="match status" value="1"/>
</dbReference>
<reference evidence="6 7" key="1">
    <citation type="journal article" date="2015" name="Genome Announc.">
        <title>Expanding the biotechnology potential of lactobacilli through comparative genomics of 213 strains and associated genera.</title>
        <authorList>
            <person name="Sun Z."/>
            <person name="Harris H.M."/>
            <person name="McCann A."/>
            <person name="Guo C."/>
            <person name="Argimon S."/>
            <person name="Zhang W."/>
            <person name="Yang X."/>
            <person name="Jeffery I.B."/>
            <person name="Cooney J.C."/>
            <person name="Kagawa T.F."/>
            <person name="Liu W."/>
            <person name="Song Y."/>
            <person name="Salvetti E."/>
            <person name="Wrobel A."/>
            <person name="Rasinkangas P."/>
            <person name="Parkhill J."/>
            <person name="Rea M.C."/>
            <person name="O'Sullivan O."/>
            <person name="Ritari J."/>
            <person name="Douillard F.P."/>
            <person name="Paul Ross R."/>
            <person name="Yang R."/>
            <person name="Briner A.E."/>
            <person name="Felis G.E."/>
            <person name="de Vos W.M."/>
            <person name="Barrangou R."/>
            <person name="Klaenhammer T.R."/>
            <person name="Caufield P.W."/>
            <person name="Cui Y."/>
            <person name="Zhang H."/>
            <person name="O'Toole P.W."/>
        </authorList>
    </citation>
    <scope>NUCLEOTIDE SEQUENCE [LARGE SCALE GENOMIC DNA]</scope>
    <source>
        <strain evidence="6 7">DSM 17758</strain>
    </source>
</reference>
<dbReference type="PROSITE" id="PS51063">
    <property type="entry name" value="HTH_CRP_2"/>
    <property type="match status" value="1"/>
</dbReference>
<dbReference type="CDD" id="cd00038">
    <property type="entry name" value="CAP_ED"/>
    <property type="match status" value="1"/>
</dbReference>
<protein>
    <submittedName>
        <fullName evidence="6">FNR-like transcriptional regulator</fullName>
    </submittedName>
</protein>
<dbReference type="InterPro" id="IPR036388">
    <property type="entry name" value="WH-like_DNA-bd_sf"/>
</dbReference>
<dbReference type="STRING" id="1423735.FC15_GL001706"/>
<keyword evidence="7" id="KW-1185">Reference proteome</keyword>
<dbReference type="Pfam" id="PF00027">
    <property type="entry name" value="cNMP_binding"/>
    <property type="match status" value="1"/>
</dbReference>
<feature type="domain" description="HTH crp-type" evidence="5">
    <location>
        <begin position="160"/>
        <end position="228"/>
    </location>
</feature>
<dbReference type="GO" id="GO:0003677">
    <property type="term" value="F:DNA binding"/>
    <property type="evidence" value="ECO:0007669"/>
    <property type="project" value="UniProtKB-KW"/>
</dbReference>
<keyword evidence="3" id="KW-0804">Transcription</keyword>
<dbReference type="PANTHER" id="PTHR24567">
    <property type="entry name" value="CRP FAMILY TRANSCRIPTIONAL REGULATORY PROTEIN"/>
    <property type="match status" value="1"/>
</dbReference>
<dbReference type="InterPro" id="IPR018490">
    <property type="entry name" value="cNMP-bd_dom_sf"/>
</dbReference>
<dbReference type="InterPro" id="IPR000595">
    <property type="entry name" value="cNMP-bd_dom"/>
</dbReference>
<dbReference type="GO" id="GO:0005829">
    <property type="term" value="C:cytosol"/>
    <property type="evidence" value="ECO:0007669"/>
    <property type="project" value="TreeGrafter"/>
</dbReference>
<evidence type="ECO:0000256" key="1">
    <source>
        <dbReference type="ARBA" id="ARBA00023015"/>
    </source>
</evidence>
<dbReference type="AlphaFoldDB" id="A0A0R1VUZ1"/>
<dbReference type="SMART" id="SM00419">
    <property type="entry name" value="HTH_CRP"/>
    <property type="match status" value="1"/>
</dbReference>
<dbReference type="Pfam" id="PF13545">
    <property type="entry name" value="HTH_Crp_2"/>
    <property type="match status" value="1"/>
</dbReference>
<dbReference type="InterPro" id="IPR036390">
    <property type="entry name" value="WH_DNA-bd_sf"/>
</dbReference>
<evidence type="ECO:0000313" key="7">
    <source>
        <dbReference type="Proteomes" id="UP000051315"/>
    </source>
</evidence>
<dbReference type="SUPFAM" id="SSF46785">
    <property type="entry name" value="Winged helix' DNA-binding domain"/>
    <property type="match status" value="1"/>
</dbReference>
<evidence type="ECO:0000259" key="4">
    <source>
        <dbReference type="PROSITE" id="PS50042"/>
    </source>
</evidence>
<accession>A0A0R1VUZ1</accession>
<dbReference type="InterPro" id="IPR050397">
    <property type="entry name" value="Env_Response_Regulators"/>
</dbReference>
<dbReference type="PRINTS" id="PR00034">
    <property type="entry name" value="HTHCRP"/>
</dbReference>
<proteinExistence type="predicted"/>
<evidence type="ECO:0000259" key="5">
    <source>
        <dbReference type="PROSITE" id="PS51063"/>
    </source>
</evidence>
<keyword evidence="2" id="KW-0238">DNA-binding</keyword>
<organism evidence="6 7">
    <name type="scientific">Lapidilactobacillus concavus DSM 17758</name>
    <dbReference type="NCBI Taxonomy" id="1423735"/>
    <lineage>
        <taxon>Bacteria</taxon>
        <taxon>Bacillati</taxon>
        <taxon>Bacillota</taxon>
        <taxon>Bacilli</taxon>
        <taxon>Lactobacillales</taxon>
        <taxon>Lactobacillaceae</taxon>
        <taxon>Lapidilactobacillus</taxon>
    </lineage>
</organism>
<dbReference type="InterPro" id="IPR012318">
    <property type="entry name" value="HTH_CRP"/>
</dbReference>
<feature type="domain" description="Cyclic nucleotide-binding" evidence="4">
    <location>
        <begin position="25"/>
        <end position="146"/>
    </location>
</feature>
<evidence type="ECO:0000256" key="2">
    <source>
        <dbReference type="ARBA" id="ARBA00023125"/>
    </source>
</evidence>